<dbReference type="Pfam" id="PF17892">
    <property type="entry name" value="Cadherin_5"/>
    <property type="match status" value="6"/>
</dbReference>
<reference evidence="2 3" key="1">
    <citation type="submission" date="2008-03" db="EMBL/GenBank/DDBJ databases">
        <title>Complete sequence of Leptothrix cholodnii SP-6.</title>
        <authorList>
            <consortium name="US DOE Joint Genome Institute"/>
            <person name="Copeland A."/>
            <person name="Lucas S."/>
            <person name="Lapidus A."/>
            <person name="Glavina del Rio T."/>
            <person name="Dalin E."/>
            <person name="Tice H."/>
            <person name="Bruce D."/>
            <person name="Goodwin L."/>
            <person name="Pitluck S."/>
            <person name="Chertkov O."/>
            <person name="Brettin T."/>
            <person name="Detter J.C."/>
            <person name="Han C."/>
            <person name="Kuske C.R."/>
            <person name="Schmutz J."/>
            <person name="Larimer F."/>
            <person name="Land M."/>
            <person name="Hauser L."/>
            <person name="Kyrpides N."/>
            <person name="Lykidis A."/>
            <person name="Emerson D."/>
            <person name="Richardson P."/>
        </authorList>
    </citation>
    <scope>NUCLEOTIDE SEQUENCE [LARGE SCALE GENOMIC DNA]</scope>
    <source>
        <strain evidence="3">ATCC 51168 / LMG 8142 / SP-6</strain>
    </source>
</reference>
<dbReference type="NCBIfam" id="TIGR03661">
    <property type="entry name" value="T1SS_VCA0849"/>
    <property type="match status" value="1"/>
</dbReference>
<dbReference type="Gene3D" id="2.60.40.3440">
    <property type="match status" value="1"/>
</dbReference>
<dbReference type="eggNOG" id="COG5295">
    <property type="taxonomic scope" value="Bacteria"/>
</dbReference>
<dbReference type="eggNOG" id="COG2931">
    <property type="taxonomic scope" value="Bacteria"/>
</dbReference>
<gene>
    <name evidence="2" type="ordered locus">Lcho_2094</name>
</gene>
<keyword evidence="3" id="KW-1185">Reference proteome</keyword>
<feature type="domain" description="Cadherin-like" evidence="1">
    <location>
        <begin position="820"/>
        <end position="916"/>
    </location>
</feature>
<dbReference type="eggNOG" id="COG2304">
    <property type="taxonomic scope" value="Bacteria"/>
</dbReference>
<proteinExistence type="predicted"/>
<dbReference type="GO" id="GO:0009653">
    <property type="term" value="P:anatomical structure morphogenesis"/>
    <property type="evidence" value="ECO:0007669"/>
    <property type="project" value="TreeGrafter"/>
</dbReference>
<dbReference type="RefSeq" id="WP_012347121.1">
    <property type="nucleotide sequence ID" value="NC_010524.1"/>
</dbReference>
<feature type="domain" description="Cadherin-like" evidence="1">
    <location>
        <begin position="624"/>
        <end position="720"/>
    </location>
</feature>
<feature type="domain" description="Cadherin-like" evidence="1">
    <location>
        <begin position="430"/>
        <end position="524"/>
    </location>
</feature>
<feature type="domain" description="Cadherin-like" evidence="1">
    <location>
        <begin position="526"/>
        <end position="622"/>
    </location>
</feature>
<dbReference type="Gene3D" id="2.60.40.2030">
    <property type="match status" value="1"/>
</dbReference>
<evidence type="ECO:0000259" key="1">
    <source>
        <dbReference type="Pfam" id="PF17892"/>
    </source>
</evidence>
<dbReference type="InterPro" id="IPR038081">
    <property type="entry name" value="CalX-like_sf"/>
</dbReference>
<dbReference type="NCBIfam" id="NF012211">
    <property type="entry name" value="tand_rpt_95"/>
    <property type="match status" value="6"/>
</dbReference>
<dbReference type="OrthoDB" id="4648428at2"/>
<dbReference type="KEGG" id="lch:Lcho_2094"/>
<dbReference type="eggNOG" id="COG2911">
    <property type="taxonomic scope" value="Bacteria"/>
</dbReference>
<evidence type="ECO:0000313" key="3">
    <source>
        <dbReference type="Proteomes" id="UP000001693"/>
    </source>
</evidence>
<organism evidence="2 3">
    <name type="scientific">Leptothrix cholodnii (strain ATCC 51168 / LMG 8142 / SP-6)</name>
    <name type="common">Leptothrix discophora (strain SP-6)</name>
    <dbReference type="NCBI Taxonomy" id="395495"/>
    <lineage>
        <taxon>Bacteria</taxon>
        <taxon>Pseudomonadati</taxon>
        <taxon>Pseudomonadota</taxon>
        <taxon>Betaproteobacteria</taxon>
        <taxon>Burkholderiales</taxon>
        <taxon>Sphaerotilaceae</taxon>
        <taxon>Leptothrix</taxon>
    </lineage>
</organism>
<feature type="domain" description="Cadherin-like" evidence="1">
    <location>
        <begin position="722"/>
        <end position="817"/>
    </location>
</feature>
<dbReference type="SUPFAM" id="SSF141072">
    <property type="entry name" value="CalX-like"/>
    <property type="match status" value="1"/>
</dbReference>
<feature type="domain" description="Cadherin-like" evidence="1">
    <location>
        <begin position="918"/>
        <end position="1014"/>
    </location>
</feature>
<dbReference type="HOGENOM" id="CLU_252628_0_0_4"/>
<dbReference type="PANTHER" id="PTHR45739:SF8">
    <property type="entry name" value="FRAS1-RELATED EXTRACELLULAR MATRIX PROTEIN 1"/>
    <property type="match status" value="1"/>
</dbReference>
<dbReference type="PANTHER" id="PTHR45739">
    <property type="entry name" value="MATRIX PROTEIN, PUTATIVE-RELATED"/>
    <property type="match status" value="1"/>
</dbReference>
<dbReference type="Proteomes" id="UP000001693">
    <property type="component" value="Chromosome"/>
</dbReference>
<protein>
    <submittedName>
        <fullName evidence="2">Outer membrane adhesin like protein</fullName>
    </submittedName>
</protein>
<sequence length="1428" mass="143537">MAAKSSSSELAASLAAKAAQIPSLRAVRLEADYVPARLPSGKVTGIWGEAFIRTPDGDLRPLVVGDEIRKGDVIMTTQNGIVEIDDAGTRLARFPGTDALEQILTDLPPTGAGLSGGDPGSLLPGVRVDRINESVDGQAFAFDAAERGEGQAFIAATDEVLIPTVVSVTPVAPDSTGDGVPDVIEGTGAGNGNAVSYTVTLSSGASEPFTFSFGVTGTGTNQADPVSDLAPALTFTNGVVLNADGSTITVPANVQSFSVTIVTNPDTIDEENETFNVSIGGVSGTVSIIDDDAIVVIDIDGPGAGNARQLNYTENDAASPIAPAMTLADPDSNIVSRATVSITGAFTVGEDVLAFTAVNGIASNYVAETGVLTFTGTATLAQYQTLLQSVTYFNPSENPTATPRTVSFVVYDEIDRPSVPALATVNVIPVNDAPTNLPVVLAAIAEDSGVRVITQAELLANAADVDNTTLSVVGLTASSGTLVDNGNGTWNYTPALNDDTAVSFTYSVSDGSLSVAGSAAMDITPVNDAPVNTPAVLAPIAEDSVPRVITQAELLTNASDVDSPALTAENLVITAGGGTLVDNNDGTWTYTPAPDDDTTVSFDYTVTDGSLSVPGSVTLDITPVNDAPVTTPVVLTAIAEDSVPRVITQAELLANASDIDSNTLTATGLTIAAGAGSLVDNGNGTWTYTPALNDDSSVSFNYTVSDGALSVPGTATLDITPVNDAPVNTPVTLAAIAEDSGARIITQAELLANATDVDGPALTAAGLTITAGNGILVNNNDGTWTYTPAPNDDGAVSFSYTVSDGSLSVPGSAAMEITPVNDAPVTTPVVLAAIGEDSGARIITQAELLANATDVDSTTLTATGLTVAAGAGSLVDNGNGTWTYTPALNDDSAVSFNYSVSDGALSVPATATLDITPVNDAPTNTPVTLASIAEDSGPRTITQVELLANAADIDGPALTASGLAIATGNGTLVNNNDGTWTYTPAPNDDTAVSFNYTVSDGSLSVGGSASMDITPVDDAPVNTLPDPTTNLDGVTTNEDTPLFFSVANGNAITVFDADIVNDAGTLTTTISVAQGTFTLGSTNGVTVSGNGSSSVTVSGTPTAINAALNGASYRNVADFFTHNSNGGFIDSAGIGLTVTTTDSTNLPDTDSTSLVVRAVTDVQIVTRVTNEGQATTPFTLASLVNVNDPGSGFEGAGPAITAINGTAVAAGGSVTVLNGVVTLTGDQSLVFTPNAGFTATAEDPASFTYTVASGGRTETAAFFVQVDPIALPVQASPGVAASSAESIQSINAASTSPTQSSVDVFNGSVGSDVFAWHLGDAGTAGSPRAYTVNDFDAAPASAGGDVLDLRDLLVGENADNLGAFLDFSKSGVDTVISISSTGSGAADQTITLTNLDLAATIGLAPDASEAQMITALINQGKLLVDTAA</sequence>
<dbReference type="InterPro" id="IPR019960">
    <property type="entry name" value="T1SS_VCA0849"/>
</dbReference>
<dbReference type="InterPro" id="IPR041690">
    <property type="entry name" value="Cadherin_5"/>
</dbReference>
<dbReference type="STRING" id="395495.Lcho_2094"/>
<evidence type="ECO:0000313" key="2">
    <source>
        <dbReference type="EMBL" id="ACB34361.1"/>
    </source>
</evidence>
<dbReference type="InterPro" id="IPR051561">
    <property type="entry name" value="FRAS1_ECM"/>
</dbReference>
<dbReference type="EMBL" id="CP001013">
    <property type="protein sequence ID" value="ACB34361.1"/>
    <property type="molecule type" value="Genomic_DNA"/>
</dbReference>
<name>B1Y262_LEPCP</name>
<accession>B1Y262</accession>